<organism evidence="1 2">
    <name type="scientific">Fusarium decemcellulare</name>
    <dbReference type="NCBI Taxonomy" id="57161"/>
    <lineage>
        <taxon>Eukaryota</taxon>
        <taxon>Fungi</taxon>
        <taxon>Dikarya</taxon>
        <taxon>Ascomycota</taxon>
        <taxon>Pezizomycotina</taxon>
        <taxon>Sordariomycetes</taxon>
        <taxon>Hypocreomycetidae</taxon>
        <taxon>Hypocreales</taxon>
        <taxon>Nectriaceae</taxon>
        <taxon>Fusarium</taxon>
        <taxon>Fusarium decemcellulare species complex</taxon>
    </lineage>
</organism>
<dbReference type="EMBL" id="JANRMS010000906">
    <property type="protein sequence ID" value="KAJ3533002.1"/>
    <property type="molecule type" value="Genomic_DNA"/>
</dbReference>
<dbReference type="Proteomes" id="UP001148629">
    <property type="component" value="Unassembled WGS sequence"/>
</dbReference>
<keyword evidence="2" id="KW-1185">Reference proteome</keyword>
<sequence length="297" mass="31771">MISIAGTIVPVLFLGSGTNIAHAGPVGAMLIYTIIGAVVCNIVLAVSEMALLPLSGGIVRYTELFVDPALSFAIGWNQVHSGLVDTPGEIIACRCNPRPVVVTINKAVWIAVFGSLIILSTLVFIRVYREVEFIFTSLKICLIIIVNVVALVVTCGDGPNHVATRFKYWKNPGPFVQYLGVKGGFWTTFSNAAYAYAGSDSIVVAAAKTRNPRQTIPHAAEHVFARVAIFYIVTIFFVGLLVPSNNQQLLTASGAEASPFVIGAKTAKIPVLLNFINAIVITSAWSSRNAGMLNNIH</sequence>
<proteinExistence type="predicted"/>
<comment type="caution">
    <text evidence="1">The sequence shown here is derived from an EMBL/GenBank/DDBJ whole genome shotgun (WGS) entry which is preliminary data.</text>
</comment>
<accession>A0ACC1S6I9</accession>
<name>A0ACC1S6I9_9HYPO</name>
<reference evidence="1" key="1">
    <citation type="submission" date="2022-08" db="EMBL/GenBank/DDBJ databases">
        <title>Genome Sequence of Fusarium decemcellulare.</title>
        <authorList>
            <person name="Buettner E."/>
        </authorList>
    </citation>
    <scope>NUCLEOTIDE SEQUENCE</scope>
    <source>
        <strain evidence="1">Babe19</strain>
    </source>
</reference>
<evidence type="ECO:0000313" key="1">
    <source>
        <dbReference type="EMBL" id="KAJ3533002.1"/>
    </source>
</evidence>
<protein>
    <submittedName>
        <fullName evidence="1">Uncharacterized protein</fullName>
    </submittedName>
</protein>
<evidence type="ECO:0000313" key="2">
    <source>
        <dbReference type="Proteomes" id="UP001148629"/>
    </source>
</evidence>
<gene>
    <name evidence="1" type="ORF">NM208_g8180</name>
</gene>